<protein>
    <recommendedName>
        <fullName evidence="5">Secreted protein</fullName>
    </recommendedName>
</protein>
<name>A0ABZ1B4U6_9ACTN</name>
<dbReference type="RefSeq" id="WP_324276178.1">
    <property type="nucleotide sequence ID" value="NZ_CP141261.1"/>
</dbReference>
<evidence type="ECO:0000256" key="1">
    <source>
        <dbReference type="SAM" id="MobiDB-lite"/>
    </source>
</evidence>
<organism evidence="3 4">
    <name type="scientific">Blastococcus brunescens</name>
    <dbReference type="NCBI Taxonomy" id="1564165"/>
    <lineage>
        <taxon>Bacteria</taxon>
        <taxon>Bacillati</taxon>
        <taxon>Actinomycetota</taxon>
        <taxon>Actinomycetes</taxon>
        <taxon>Geodermatophilales</taxon>
        <taxon>Geodermatophilaceae</taxon>
        <taxon>Blastococcus</taxon>
    </lineage>
</organism>
<dbReference type="EMBL" id="CP141261">
    <property type="protein sequence ID" value="WRL64853.1"/>
    <property type="molecule type" value="Genomic_DNA"/>
</dbReference>
<keyword evidence="4" id="KW-1185">Reference proteome</keyword>
<dbReference type="Proteomes" id="UP001324287">
    <property type="component" value="Chromosome"/>
</dbReference>
<evidence type="ECO:0008006" key="5">
    <source>
        <dbReference type="Google" id="ProtNLM"/>
    </source>
</evidence>
<proteinExistence type="predicted"/>
<evidence type="ECO:0000313" key="4">
    <source>
        <dbReference type="Proteomes" id="UP001324287"/>
    </source>
</evidence>
<feature type="signal peptide" evidence="2">
    <location>
        <begin position="1"/>
        <end position="17"/>
    </location>
</feature>
<keyword evidence="2" id="KW-0732">Signal</keyword>
<feature type="region of interest" description="Disordered" evidence="1">
    <location>
        <begin position="33"/>
        <end position="86"/>
    </location>
</feature>
<accession>A0ABZ1B4U6</accession>
<evidence type="ECO:0000256" key="2">
    <source>
        <dbReference type="SAM" id="SignalP"/>
    </source>
</evidence>
<sequence length="86" mass="9230">MCVVLWIAVLTGPQAAAAPKPPGAEQQLIAQQNRELDPQANDVDPVTGQSRCTPLPPLPHHGHDRTGAATASDPDEHDDIGHFPWR</sequence>
<feature type="chain" id="PRO_5047550084" description="Secreted protein" evidence="2">
    <location>
        <begin position="18"/>
        <end position="86"/>
    </location>
</feature>
<evidence type="ECO:0000313" key="3">
    <source>
        <dbReference type="EMBL" id="WRL64853.1"/>
    </source>
</evidence>
<reference evidence="3 4" key="1">
    <citation type="submission" date="2023-12" db="EMBL/GenBank/DDBJ databases">
        <title>Blastococcus brunescens sp. nov., an actonobacterium isolated from sandstone collected in sahara desert.</title>
        <authorList>
            <person name="Gtari M."/>
            <person name="Ghodhbane F."/>
        </authorList>
    </citation>
    <scope>NUCLEOTIDE SEQUENCE [LARGE SCALE GENOMIC DNA]</scope>
    <source>
        <strain evidence="3 4">BMG 8361</strain>
    </source>
</reference>
<gene>
    <name evidence="3" type="ORF">U6N30_03670</name>
</gene>